<dbReference type="PANTHER" id="PTHR22943">
    <property type="entry name" value="7-TRANSMEMBRANE DOMAIN RECEPTOR C.ELEGANS"/>
    <property type="match status" value="1"/>
</dbReference>
<dbReference type="Proteomes" id="UP000005239">
    <property type="component" value="Unassembled WGS sequence"/>
</dbReference>
<keyword evidence="2" id="KW-1185">Reference proteome</keyword>
<dbReference type="EnsemblMetazoa" id="PPA40651.1">
    <property type="protein sequence ID" value="PPA40651.1"/>
    <property type="gene ID" value="WBGene00279020"/>
</dbReference>
<accession>A0A2A6C3L8</accession>
<gene>
    <name evidence="1" type="primary">WBGene00279020</name>
</gene>
<evidence type="ECO:0000313" key="2">
    <source>
        <dbReference type="Proteomes" id="UP000005239"/>
    </source>
</evidence>
<dbReference type="InterPro" id="IPR019428">
    <property type="entry name" value="7TM_GPCR_serpentine_rcpt_Str"/>
</dbReference>
<proteinExistence type="predicted"/>
<name>A0A2A6C3L8_PRIPA</name>
<reference evidence="1" key="2">
    <citation type="submission" date="2022-06" db="UniProtKB">
        <authorList>
            <consortium name="EnsemblMetazoa"/>
        </authorList>
    </citation>
    <scope>IDENTIFICATION</scope>
    <source>
        <strain evidence="1">PS312</strain>
    </source>
</reference>
<evidence type="ECO:0000313" key="1">
    <source>
        <dbReference type="EnsemblMetazoa" id="PPA40651.1"/>
    </source>
</evidence>
<dbReference type="AlphaFoldDB" id="A0A2A6C3L8"/>
<sequence length="662" mass="75572">MEFHLTVTNYVGSISTLVNGIFVILIVLFPPDNLGIFRSQYYVGAFASFFFAVTQLWSAFFFVPNGTLFIIFPARVSAGAIGFLSFVASTNLQFTMLSSNFAVRFAAVRGGWIKDYLTNHYLFYGIQFTSTMGAYIPLIVLLSPTPELRAVAHATYGETYDFDFLNDYYFVCSYEYITWDNIYVHQSIHLMAVAFQGINLLIMLVFGVITYVFLSINTQSKKLRDAIFSFLFLFMPGLLMNSTMLLRMDVSFIAPYISSMFTFGTFFNPFLDYTLTPGYRKRILKTLFKMDDKSSTDKTVSTVTVQFARNTAPPRIIQFHLTVTNYFGSISTLVNGIFVILIVLFPPDNLGMFRSQYYVGAFASFFFAATQLWSAFFFVPNGTLFIVFPARVSAGAIGFLSFIASTNLQFTMLSSNFAVRFAAVRGGWIKDYLTNHYIFYGIQFTSTMSAYIPSIVLLSPTPELRFKEYLKMAVVQNQFRAIAHATYGDTYNFDFLNDYYLICSYDYLIWSNIYVHQSIFLLAVGFQAINLLIMLFFGVVTYVYLSINTQSKKLREVNNRLLRIRILQAVFSFAFLFMPGLFINSSMLLRIDASCIAPHLSSIFVLGTFFNPFLDYTLTPGYRKRILRTLFNMDFKSPADKTFSTVTVQQFTRNTAPQRVVL</sequence>
<protein>
    <submittedName>
        <fullName evidence="1">Uncharacterized protein</fullName>
    </submittedName>
</protein>
<dbReference type="PANTHER" id="PTHR22943:SF248">
    <property type="entry name" value="SEVEN TM RECEPTOR"/>
    <property type="match status" value="1"/>
</dbReference>
<organism evidence="1 2">
    <name type="scientific">Pristionchus pacificus</name>
    <name type="common">Parasitic nematode worm</name>
    <dbReference type="NCBI Taxonomy" id="54126"/>
    <lineage>
        <taxon>Eukaryota</taxon>
        <taxon>Metazoa</taxon>
        <taxon>Ecdysozoa</taxon>
        <taxon>Nematoda</taxon>
        <taxon>Chromadorea</taxon>
        <taxon>Rhabditida</taxon>
        <taxon>Rhabditina</taxon>
        <taxon>Diplogasteromorpha</taxon>
        <taxon>Diplogasteroidea</taxon>
        <taxon>Neodiplogasteridae</taxon>
        <taxon>Pristionchus</taxon>
    </lineage>
</organism>
<accession>A0A8R1UU66</accession>
<reference evidence="2" key="1">
    <citation type="journal article" date="2008" name="Nat. Genet.">
        <title>The Pristionchus pacificus genome provides a unique perspective on nematode lifestyle and parasitism.</title>
        <authorList>
            <person name="Dieterich C."/>
            <person name="Clifton S.W."/>
            <person name="Schuster L.N."/>
            <person name="Chinwalla A."/>
            <person name="Delehaunty K."/>
            <person name="Dinkelacker I."/>
            <person name="Fulton L."/>
            <person name="Fulton R."/>
            <person name="Godfrey J."/>
            <person name="Minx P."/>
            <person name="Mitreva M."/>
            <person name="Roeseler W."/>
            <person name="Tian H."/>
            <person name="Witte H."/>
            <person name="Yang S.P."/>
            <person name="Wilson R.K."/>
            <person name="Sommer R.J."/>
        </authorList>
    </citation>
    <scope>NUCLEOTIDE SEQUENCE [LARGE SCALE GENOMIC DNA]</scope>
    <source>
        <strain evidence="2">PS312</strain>
    </source>
</reference>
<dbReference type="Pfam" id="PF10326">
    <property type="entry name" value="7TM_GPCR_Str"/>
    <property type="match status" value="2"/>
</dbReference>